<evidence type="ECO:0000313" key="3">
    <source>
        <dbReference type="Proteomes" id="UP000663879"/>
    </source>
</evidence>
<protein>
    <submittedName>
        <fullName evidence="2">Uncharacterized protein</fullName>
    </submittedName>
</protein>
<evidence type="ECO:0000256" key="1">
    <source>
        <dbReference type="SAM" id="MobiDB-lite"/>
    </source>
</evidence>
<name>A0A814JGP6_9BILA</name>
<gene>
    <name evidence="2" type="ORF">OXX778_LOCUS18182</name>
</gene>
<sequence length="110" mass="12541">MSDLSDDDWDQNDSYPLEYSLKKKVGEALLVDHHVYNFHSPNDDGSLYCSLQEQQCQESRPLLLIGRNGRGRGRPRGSRSQRVTQEPERLTVDQPRASRGRGRGRGALRC</sequence>
<dbReference type="EMBL" id="CAJNOC010004921">
    <property type="protein sequence ID" value="CAF1037425.1"/>
    <property type="molecule type" value="Genomic_DNA"/>
</dbReference>
<accession>A0A814JGP6</accession>
<keyword evidence="3" id="KW-1185">Reference proteome</keyword>
<feature type="region of interest" description="Disordered" evidence="1">
    <location>
        <begin position="60"/>
        <end position="110"/>
    </location>
</feature>
<organism evidence="2 3">
    <name type="scientific">Brachionus calyciflorus</name>
    <dbReference type="NCBI Taxonomy" id="104777"/>
    <lineage>
        <taxon>Eukaryota</taxon>
        <taxon>Metazoa</taxon>
        <taxon>Spiralia</taxon>
        <taxon>Gnathifera</taxon>
        <taxon>Rotifera</taxon>
        <taxon>Eurotatoria</taxon>
        <taxon>Monogononta</taxon>
        <taxon>Pseudotrocha</taxon>
        <taxon>Ploima</taxon>
        <taxon>Brachionidae</taxon>
        <taxon>Brachionus</taxon>
    </lineage>
</organism>
<dbReference type="AlphaFoldDB" id="A0A814JGP6"/>
<dbReference type="Proteomes" id="UP000663879">
    <property type="component" value="Unassembled WGS sequence"/>
</dbReference>
<feature type="compositionally biased region" description="Basic residues" evidence="1">
    <location>
        <begin position="69"/>
        <end position="79"/>
    </location>
</feature>
<proteinExistence type="predicted"/>
<evidence type="ECO:0000313" key="2">
    <source>
        <dbReference type="EMBL" id="CAF1037425.1"/>
    </source>
</evidence>
<feature type="compositionally biased region" description="Basic residues" evidence="1">
    <location>
        <begin position="98"/>
        <end position="110"/>
    </location>
</feature>
<reference evidence="2" key="1">
    <citation type="submission" date="2021-02" db="EMBL/GenBank/DDBJ databases">
        <authorList>
            <person name="Nowell W R."/>
        </authorList>
    </citation>
    <scope>NUCLEOTIDE SEQUENCE</scope>
    <source>
        <strain evidence="2">Ploen Becks lab</strain>
    </source>
</reference>
<comment type="caution">
    <text evidence="2">The sequence shown here is derived from an EMBL/GenBank/DDBJ whole genome shotgun (WGS) entry which is preliminary data.</text>
</comment>